<accession>A0ACC2WXD1</accession>
<protein>
    <submittedName>
        <fullName evidence="1">Uncharacterized protein</fullName>
    </submittedName>
</protein>
<evidence type="ECO:0000313" key="2">
    <source>
        <dbReference type="Proteomes" id="UP001243375"/>
    </source>
</evidence>
<evidence type="ECO:0000313" key="1">
    <source>
        <dbReference type="EMBL" id="KAJ9115801.1"/>
    </source>
</evidence>
<dbReference type="EMBL" id="JASBWU010000015">
    <property type="protein sequence ID" value="KAJ9115801.1"/>
    <property type="molecule type" value="Genomic_DNA"/>
</dbReference>
<keyword evidence="2" id="KW-1185">Reference proteome</keyword>
<comment type="caution">
    <text evidence="1">The sequence shown here is derived from an EMBL/GenBank/DDBJ whole genome shotgun (WGS) entry which is preliminary data.</text>
</comment>
<sequence>MVAFKVLTPLAVLAASFASATPTPRDIKARWYFPAEVDVLTATIKDLQEFLSNGTITSVQLTQHYLDRIGNDNHAGLNLRAVIETAPYNSVMAIAQAFDDERANGTVRSGLHGIPMLFKDNIDTDVELGMNTTAGGFALLGAVVPSDAPVSAKLRKAGVIIIGKANLSQYANFKGAISNGWSARGLQTSSAYVVGGFAAGGDPCGSSSGSGVGTSAGFAAAALGSETDGSIICPANRAALYGIKMSVGLSSRSGVIPISSTQDTTGPMAKSAYDAALILENMAGYDVNDTATYAAVNHTQTNYTQYTMAPYATFKGMKIGVPRDFCNETLSGNPPEINVAVNAAIAKIQSLGASIQDPADLPSFAEYLQSNNETVVLQNDFKVDFGTYMSKLISSPVRTLEDVINFNDAHADIEFAPGECCQETMVASFGTPGTNSSEYLAARAADLMLGATNGIDAVLDQYGLDALILPSEGYSTGPPAIVGYPIVTVPLGTLNSTGAPFGLSFIGRKWSEPTLIALMAAYEANFPPRAVPAQLM</sequence>
<reference evidence="1" key="1">
    <citation type="submission" date="2023-04" db="EMBL/GenBank/DDBJ databases">
        <title>Draft Genome sequencing of Naganishia species isolated from polar environments using Oxford Nanopore Technology.</title>
        <authorList>
            <person name="Leo P."/>
            <person name="Venkateswaran K."/>
        </authorList>
    </citation>
    <scope>NUCLEOTIDE SEQUENCE</scope>
    <source>
        <strain evidence="1">MNA-CCFEE 5425</strain>
    </source>
</reference>
<dbReference type="Proteomes" id="UP001243375">
    <property type="component" value="Unassembled WGS sequence"/>
</dbReference>
<gene>
    <name evidence="1" type="ORF">QFC22_004942</name>
</gene>
<name>A0ACC2WXD1_9TREE</name>
<proteinExistence type="predicted"/>
<organism evidence="1 2">
    <name type="scientific">Naganishia vaughanmartiniae</name>
    <dbReference type="NCBI Taxonomy" id="1424756"/>
    <lineage>
        <taxon>Eukaryota</taxon>
        <taxon>Fungi</taxon>
        <taxon>Dikarya</taxon>
        <taxon>Basidiomycota</taxon>
        <taxon>Agaricomycotina</taxon>
        <taxon>Tremellomycetes</taxon>
        <taxon>Filobasidiales</taxon>
        <taxon>Filobasidiaceae</taxon>
        <taxon>Naganishia</taxon>
    </lineage>
</organism>